<dbReference type="Proteomes" id="UP000006135">
    <property type="component" value="Chromosome"/>
</dbReference>
<accession>F9ZNF0</accession>
<dbReference type="EMBL" id="CP002573">
    <property type="protein sequence ID" value="AEK58193.1"/>
    <property type="molecule type" value="Genomic_DNA"/>
</dbReference>
<dbReference type="AlphaFoldDB" id="F9ZNF0"/>
<evidence type="ECO:0000313" key="2">
    <source>
        <dbReference type="Proteomes" id="UP000006135"/>
    </source>
</evidence>
<name>F9ZNF0_ACICS</name>
<organism evidence="1 2">
    <name type="scientific">Acidithiobacillus caldus (strain SM-1)</name>
    <dbReference type="NCBI Taxonomy" id="990288"/>
    <lineage>
        <taxon>Bacteria</taxon>
        <taxon>Pseudomonadati</taxon>
        <taxon>Pseudomonadota</taxon>
        <taxon>Acidithiobacillia</taxon>
        <taxon>Acidithiobacillales</taxon>
        <taxon>Acidithiobacillaceae</taxon>
        <taxon>Acidithiobacillus</taxon>
    </lineage>
</organism>
<keyword evidence="2" id="KW-1185">Reference proteome</keyword>
<evidence type="ECO:0000313" key="1">
    <source>
        <dbReference type="EMBL" id="AEK58193.1"/>
    </source>
</evidence>
<proteinExistence type="predicted"/>
<dbReference type="HOGENOM" id="CLU_2968762_0_0_6"/>
<sequence>MGIFDGKNHGVGPDVLNENANDYRTSSRCQAVTAAILAVSDRIATIPRGADRPASFFP</sequence>
<protein>
    <submittedName>
        <fullName evidence="1">Uncharacterized protein</fullName>
    </submittedName>
</protein>
<gene>
    <name evidence="1" type="ordered locus">Atc_1544</name>
</gene>
<reference evidence="1 2" key="1">
    <citation type="journal article" date="2011" name="J. Genet. Genomics">
        <title>Unraveling the Acidithiobacillus caldus complete genome and its central metabolisms for carbon assimilation.</title>
        <authorList>
            <person name="You X.Y."/>
            <person name="Guo X."/>
            <person name="Zheng H.J."/>
            <person name="Zhang M.J."/>
            <person name="Liu L.J."/>
            <person name="Zhu Y.Q."/>
            <person name="Zhu B."/>
            <person name="Wang S.Y."/>
            <person name="Zhao G.P."/>
            <person name="Poetsch A."/>
            <person name="Jiang C.Y."/>
            <person name="Liu S.J."/>
        </authorList>
    </citation>
    <scope>NUCLEOTIDE SEQUENCE [LARGE SCALE GENOMIC DNA]</scope>
    <source>
        <strain evidence="1 2">SM-1</strain>
    </source>
</reference>
<dbReference type="KEGG" id="acu:Atc_1544"/>